<dbReference type="EMBL" id="FOCE01000004">
    <property type="protein sequence ID" value="SEN25766.1"/>
    <property type="molecule type" value="Genomic_DNA"/>
</dbReference>
<accession>A0A1H8F299</accession>
<sequence length="241" mass="25223">MVSRNPLAIWQSSAHSARGAAFAFASGTRLRQTLQVIAHVPAPVRDGQKCAPSPLSTLASFRGGRIFSCAQQRGTTRRQGFAETRRSRGIAFSLPANAIDSAHITSPNGGRATCVSTPFSPLQHSALWSLAAPRAAMASLECSIPKAAVPSPAPSSVLQPLMPWMKMPSPAPRLAGWWAAHPAAFRACLPAIDLTAAQAAGFAITRTTGAASPGGFFRSAHDCARGPACRPGKEAECSRRS</sequence>
<dbReference type="Proteomes" id="UP000198761">
    <property type="component" value="Unassembled WGS sequence"/>
</dbReference>
<evidence type="ECO:0000313" key="2">
    <source>
        <dbReference type="Proteomes" id="UP000198761"/>
    </source>
</evidence>
<gene>
    <name evidence="1" type="ORF">SAMN04488103_10443</name>
</gene>
<name>A0A1H8F299_9RHOB</name>
<dbReference type="STRING" id="933059.SAMN04488103_10443"/>
<proteinExistence type="predicted"/>
<reference evidence="1 2" key="1">
    <citation type="submission" date="2016-10" db="EMBL/GenBank/DDBJ databases">
        <authorList>
            <person name="de Groot N.N."/>
        </authorList>
    </citation>
    <scope>NUCLEOTIDE SEQUENCE [LARGE SCALE GENOMIC DNA]</scope>
    <source>
        <strain evidence="1 2">DSM 3857</strain>
    </source>
</reference>
<keyword evidence="2" id="KW-1185">Reference proteome</keyword>
<organism evidence="1 2">
    <name type="scientific">Gemmobacter aquatilis</name>
    <dbReference type="NCBI Taxonomy" id="933059"/>
    <lineage>
        <taxon>Bacteria</taxon>
        <taxon>Pseudomonadati</taxon>
        <taxon>Pseudomonadota</taxon>
        <taxon>Alphaproteobacteria</taxon>
        <taxon>Rhodobacterales</taxon>
        <taxon>Paracoccaceae</taxon>
        <taxon>Gemmobacter</taxon>
    </lineage>
</organism>
<evidence type="ECO:0000313" key="1">
    <source>
        <dbReference type="EMBL" id="SEN25766.1"/>
    </source>
</evidence>
<dbReference type="AlphaFoldDB" id="A0A1H8F299"/>
<protein>
    <submittedName>
        <fullName evidence="1">Uncharacterized protein</fullName>
    </submittedName>
</protein>